<dbReference type="AlphaFoldDB" id="A0ABD5UYK7"/>
<dbReference type="Pfam" id="PF18859">
    <property type="entry name" value="acVLRF1"/>
    <property type="match status" value="1"/>
</dbReference>
<protein>
    <submittedName>
        <fullName evidence="3">Vms1/Ankzf1 family peptidyl-tRNA hydrolase</fullName>
    </submittedName>
</protein>
<evidence type="ECO:0000259" key="2">
    <source>
        <dbReference type="Pfam" id="PF18859"/>
    </source>
</evidence>
<gene>
    <name evidence="3" type="ORF">ACFQGH_01835</name>
</gene>
<name>A0ABD5UYK7_9EURY</name>
<feature type="domain" description="Actinobacteria/chloroflexi VLRF1 release factor" evidence="2">
    <location>
        <begin position="175"/>
        <end position="289"/>
    </location>
</feature>
<sequence>MLDDLLGRSELKERIAELEAERDRLEERFEAERERRREAVRDRQGAEERENRLENRISDLEGRLDRTDEEPGLDFRGVETLRGERLREVLSRLDSLRTSEEGVLTAMVDDDVPEEVEAAFGERAPLVSRASPCLAVADDAGLVSVALRAPLAPDPFSTWSDSVDLEFGWFLPEGEFAFALVRSDLFAMGEYRGHERVAFRAFESDVKGDHSKGGFSQGRFERRRDDQIAEHLGKCREAIAEAGPERLIVVGQRTLLKEFDADATRAVDATGDPEDALEEALGDFFTSRLYRL</sequence>
<feature type="region of interest" description="Disordered" evidence="1">
    <location>
        <begin position="33"/>
        <end position="54"/>
    </location>
</feature>
<keyword evidence="3" id="KW-0378">Hydrolase</keyword>
<reference evidence="3 4" key="1">
    <citation type="journal article" date="2019" name="Int. J. Syst. Evol. Microbiol.">
        <title>The Global Catalogue of Microorganisms (GCM) 10K type strain sequencing project: providing services to taxonomists for standard genome sequencing and annotation.</title>
        <authorList>
            <consortium name="The Broad Institute Genomics Platform"/>
            <consortium name="The Broad Institute Genome Sequencing Center for Infectious Disease"/>
            <person name="Wu L."/>
            <person name="Ma J."/>
        </authorList>
    </citation>
    <scope>NUCLEOTIDE SEQUENCE [LARGE SCALE GENOMIC DNA]</scope>
    <source>
        <strain evidence="3 4">CGMCC 1.3240</strain>
    </source>
</reference>
<organism evidence="3 4">
    <name type="scientific">Halalkalicoccus tibetensis</name>
    <dbReference type="NCBI Taxonomy" id="175632"/>
    <lineage>
        <taxon>Archaea</taxon>
        <taxon>Methanobacteriati</taxon>
        <taxon>Methanobacteriota</taxon>
        <taxon>Stenosarchaea group</taxon>
        <taxon>Halobacteria</taxon>
        <taxon>Halobacteriales</taxon>
        <taxon>Halococcaceae</taxon>
        <taxon>Halalkalicoccus</taxon>
    </lineage>
</organism>
<dbReference type="Gene3D" id="1.20.5.340">
    <property type="match status" value="1"/>
</dbReference>
<keyword evidence="4" id="KW-1185">Reference proteome</keyword>
<dbReference type="InterPro" id="IPR042226">
    <property type="entry name" value="eFR1_2_sf"/>
</dbReference>
<dbReference type="Gene3D" id="3.30.420.60">
    <property type="entry name" value="eRF1 domain 2"/>
    <property type="match status" value="1"/>
</dbReference>
<dbReference type="SUPFAM" id="SSF53137">
    <property type="entry name" value="Translational machinery components"/>
    <property type="match status" value="1"/>
</dbReference>
<accession>A0ABD5UYK7</accession>
<evidence type="ECO:0000313" key="3">
    <source>
        <dbReference type="EMBL" id="MFC6903934.1"/>
    </source>
</evidence>
<dbReference type="EMBL" id="JBHSXQ010000001">
    <property type="protein sequence ID" value="MFC6903934.1"/>
    <property type="molecule type" value="Genomic_DNA"/>
</dbReference>
<dbReference type="InterPro" id="IPR040783">
    <property type="entry name" value="VLRF1"/>
</dbReference>
<dbReference type="RefSeq" id="WP_340602426.1">
    <property type="nucleotide sequence ID" value="NZ_JBBMXV010000001.1"/>
</dbReference>
<evidence type="ECO:0000313" key="4">
    <source>
        <dbReference type="Proteomes" id="UP001596312"/>
    </source>
</evidence>
<evidence type="ECO:0000256" key="1">
    <source>
        <dbReference type="SAM" id="MobiDB-lite"/>
    </source>
</evidence>
<comment type="caution">
    <text evidence="3">The sequence shown here is derived from an EMBL/GenBank/DDBJ whole genome shotgun (WGS) entry which is preliminary data.</text>
</comment>
<dbReference type="GO" id="GO:0016787">
    <property type="term" value="F:hydrolase activity"/>
    <property type="evidence" value="ECO:0007669"/>
    <property type="project" value="UniProtKB-KW"/>
</dbReference>
<proteinExistence type="predicted"/>
<dbReference type="Proteomes" id="UP001596312">
    <property type="component" value="Unassembled WGS sequence"/>
</dbReference>